<dbReference type="EMBL" id="LNXW01000013">
    <property type="protein sequence ID" value="KTC80323.1"/>
    <property type="molecule type" value="Genomic_DNA"/>
</dbReference>
<feature type="domain" description="ABC transmembrane type-1" evidence="13">
    <location>
        <begin position="37"/>
        <end position="310"/>
    </location>
</feature>
<dbReference type="InterPro" id="IPR003439">
    <property type="entry name" value="ABC_transporter-like_ATP-bd"/>
</dbReference>
<reference evidence="14 15" key="1">
    <citation type="submission" date="2015-11" db="EMBL/GenBank/DDBJ databases">
        <title>Genomic analysis of 38 Legionella species identifies large and diverse effector repertoires.</title>
        <authorList>
            <person name="Burstein D."/>
            <person name="Amaro F."/>
            <person name="Zusman T."/>
            <person name="Lifshitz Z."/>
            <person name="Cohen O."/>
            <person name="Gilbert J.A."/>
            <person name="Pupko T."/>
            <person name="Shuman H.A."/>
            <person name="Segal G."/>
        </authorList>
    </citation>
    <scope>NUCLEOTIDE SEQUENCE [LARGE SCALE GENOMIC DNA]</scope>
    <source>
        <strain evidence="14 15">ORW</strain>
    </source>
</reference>
<feature type="transmembrane region" description="Helical" evidence="11">
    <location>
        <begin position="64"/>
        <end position="83"/>
    </location>
</feature>
<keyword evidence="10 11" id="KW-0472">Membrane</keyword>
<organism evidence="14 15">
    <name type="scientific">Legionella cherrii</name>
    <dbReference type="NCBI Taxonomy" id="28084"/>
    <lineage>
        <taxon>Bacteria</taxon>
        <taxon>Pseudomonadati</taxon>
        <taxon>Pseudomonadota</taxon>
        <taxon>Gammaproteobacteria</taxon>
        <taxon>Legionellales</taxon>
        <taxon>Legionellaceae</taxon>
        <taxon>Legionella</taxon>
    </lineage>
</organism>
<dbReference type="InterPro" id="IPR039421">
    <property type="entry name" value="Type_1_exporter"/>
</dbReference>
<comment type="subcellular location">
    <subcellularLocation>
        <location evidence="1">Cell membrane</location>
        <topology evidence="1">Multi-pass membrane protein</topology>
    </subcellularLocation>
</comment>
<keyword evidence="5 11" id="KW-0812">Transmembrane</keyword>
<dbReference type="InterPro" id="IPR036640">
    <property type="entry name" value="ABC1_TM_sf"/>
</dbReference>
<evidence type="ECO:0000256" key="3">
    <source>
        <dbReference type="ARBA" id="ARBA00022475"/>
    </source>
</evidence>
<evidence type="ECO:0000256" key="7">
    <source>
        <dbReference type="ARBA" id="ARBA00022840"/>
    </source>
</evidence>
<dbReference type="GO" id="GO:0005886">
    <property type="term" value="C:plasma membrane"/>
    <property type="evidence" value="ECO:0007669"/>
    <property type="project" value="UniProtKB-SubCell"/>
</dbReference>
<evidence type="ECO:0000256" key="9">
    <source>
        <dbReference type="ARBA" id="ARBA00023055"/>
    </source>
</evidence>
<evidence type="ECO:0000313" key="15">
    <source>
        <dbReference type="Proteomes" id="UP000054921"/>
    </source>
</evidence>
<dbReference type="FunFam" id="3.40.50.300:FF:000287">
    <property type="entry name" value="Multidrug ABC transporter ATP-binding protein"/>
    <property type="match status" value="1"/>
</dbReference>
<dbReference type="Gene3D" id="1.20.1560.10">
    <property type="entry name" value="ABC transporter type 1, transmembrane domain"/>
    <property type="match status" value="1"/>
</dbReference>
<dbReference type="GO" id="GO:0016887">
    <property type="term" value="F:ATP hydrolysis activity"/>
    <property type="evidence" value="ECO:0007669"/>
    <property type="project" value="InterPro"/>
</dbReference>
<dbReference type="PANTHER" id="PTHR43394:SF1">
    <property type="entry name" value="ATP-BINDING CASSETTE SUB-FAMILY B MEMBER 10, MITOCHONDRIAL"/>
    <property type="match status" value="1"/>
</dbReference>
<dbReference type="InterPro" id="IPR017871">
    <property type="entry name" value="ABC_transporter-like_CS"/>
</dbReference>
<dbReference type="InterPro" id="IPR027417">
    <property type="entry name" value="P-loop_NTPase"/>
</dbReference>
<keyword evidence="2" id="KW-0813">Transport</keyword>
<evidence type="ECO:0000313" key="14">
    <source>
        <dbReference type="EMBL" id="KTC80323.1"/>
    </source>
</evidence>
<keyword evidence="7 14" id="KW-0067">ATP-binding</keyword>
<keyword evidence="4" id="KW-0997">Cell inner membrane</keyword>
<accession>A0A0W0SA24</accession>
<comment type="caution">
    <text evidence="14">The sequence shown here is derived from an EMBL/GenBank/DDBJ whole genome shotgun (WGS) entry which is preliminary data.</text>
</comment>
<dbReference type="Proteomes" id="UP000054921">
    <property type="component" value="Unassembled WGS sequence"/>
</dbReference>
<proteinExistence type="predicted"/>
<evidence type="ECO:0000256" key="4">
    <source>
        <dbReference type="ARBA" id="ARBA00022519"/>
    </source>
</evidence>
<dbReference type="OrthoDB" id="6336411at2"/>
<dbReference type="PROSITE" id="PS00211">
    <property type="entry name" value="ABC_TRANSPORTER_1"/>
    <property type="match status" value="1"/>
</dbReference>
<dbReference type="Pfam" id="PF00664">
    <property type="entry name" value="ABC_membrane"/>
    <property type="match status" value="1"/>
</dbReference>
<evidence type="ECO:0000259" key="13">
    <source>
        <dbReference type="PROSITE" id="PS50929"/>
    </source>
</evidence>
<dbReference type="GO" id="GO:0006869">
    <property type="term" value="P:lipid transport"/>
    <property type="evidence" value="ECO:0007669"/>
    <property type="project" value="UniProtKB-KW"/>
</dbReference>
<evidence type="ECO:0000259" key="12">
    <source>
        <dbReference type="PROSITE" id="PS50893"/>
    </source>
</evidence>
<dbReference type="InterPro" id="IPR003593">
    <property type="entry name" value="AAA+_ATPase"/>
</dbReference>
<feature type="transmembrane region" description="Helical" evidence="11">
    <location>
        <begin position="137"/>
        <end position="160"/>
    </location>
</feature>
<dbReference type="SUPFAM" id="SSF52540">
    <property type="entry name" value="P-loop containing nucleoside triphosphate hydrolases"/>
    <property type="match status" value="1"/>
</dbReference>
<feature type="domain" description="ABC transporter" evidence="12">
    <location>
        <begin position="344"/>
        <end position="578"/>
    </location>
</feature>
<dbReference type="SUPFAM" id="SSF90123">
    <property type="entry name" value="ABC transporter transmembrane region"/>
    <property type="match status" value="1"/>
</dbReference>
<keyword evidence="3" id="KW-1003">Cell membrane</keyword>
<dbReference type="STRING" id="28084.Lche_2343"/>
<evidence type="ECO:0000256" key="1">
    <source>
        <dbReference type="ARBA" id="ARBA00004651"/>
    </source>
</evidence>
<name>A0A0W0SA24_9GAMM</name>
<dbReference type="SMART" id="SM00382">
    <property type="entry name" value="AAA"/>
    <property type="match status" value="1"/>
</dbReference>
<dbReference type="PROSITE" id="PS50929">
    <property type="entry name" value="ABC_TM1F"/>
    <property type="match status" value="1"/>
</dbReference>
<evidence type="ECO:0000256" key="5">
    <source>
        <dbReference type="ARBA" id="ARBA00022692"/>
    </source>
</evidence>
<evidence type="ECO:0000256" key="6">
    <source>
        <dbReference type="ARBA" id="ARBA00022741"/>
    </source>
</evidence>
<keyword evidence="8 11" id="KW-1133">Transmembrane helix</keyword>
<dbReference type="AlphaFoldDB" id="A0A0W0SA24"/>
<dbReference type="Gene3D" id="3.40.50.300">
    <property type="entry name" value="P-loop containing nucleotide triphosphate hydrolases"/>
    <property type="match status" value="1"/>
</dbReference>
<evidence type="ECO:0000256" key="8">
    <source>
        <dbReference type="ARBA" id="ARBA00022989"/>
    </source>
</evidence>
<dbReference type="Pfam" id="PF00005">
    <property type="entry name" value="ABC_tran"/>
    <property type="match status" value="1"/>
</dbReference>
<feature type="transmembrane region" description="Helical" evidence="11">
    <location>
        <begin position="166"/>
        <end position="186"/>
    </location>
</feature>
<dbReference type="GO" id="GO:0005524">
    <property type="term" value="F:ATP binding"/>
    <property type="evidence" value="ECO:0007669"/>
    <property type="project" value="UniProtKB-KW"/>
</dbReference>
<protein>
    <submittedName>
        <fullName evidence="14">ABC transporter ATP-binding protein</fullName>
    </submittedName>
</protein>
<sequence>MNKKNSSLNNFFLNLIKPYSWYVIGLLLTAAYWGINNALSPYVLKLIIDKVAAFSGNKSALFDAIKPYIIVYITLWVLIAMDMRFSDWLRLKLFPYLRYDLVNNMFAYLNQHSHRYFQNNFAGSLSNKISDMTAGTISIFTTIDDAAAQIVGLIIAIISMLLVQPIFALILFVWAITFLGVAIVYFKPVQDLSNIFATSKTTLVGKIVDSISNITNLRLFSRADFENQVIRNATQDTTDKDQTMQWTILKMRIYWDVSIIVLIAANLSMLVVMYSKGQVSIGDFSFVISLSLSIFYNLWYLASQFVHFAEELGKCRQALTLISEPHEITDQPDAQPLTVSQGRIEFQNVSFHYDEGAHLFKNKSVVIEPGQKIGLVGLSGSGKSTFVNLILRLFDVESGKILIDGQNIREVTQESLRENIAMIPQDVTLFHRTLMENIRYGRIDASDAEVVTASKRAHCHEFISKLPEQYDALVGERGIKLSGGQRQRIAIARAMLKNAPILILDEATSALDSLTEKLIQDGLHVLMQNRTTIVIAHRLSTLSEMDRILVFEKGRIIEDGSHEELLKIPSHYSRMWKMQAGGFLPDAL</sequence>
<dbReference type="PANTHER" id="PTHR43394">
    <property type="entry name" value="ATP-DEPENDENT PERMEASE MDL1, MITOCHONDRIAL"/>
    <property type="match status" value="1"/>
</dbReference>
<feature type="transmembrane region" description="Helical" evidence="11">
    <location>
        <begin position="253"/>
        <end position="275"/>
    </location>
</feature>
<dbReference type="InterPro" id="IPR011527">
    <property type="entry name" value="ABC1_TM_dom"/>
</dbReference>
<keyword evidence="9" id="KW-0445">Lipid transport</keyword>
<evidence type="ECO:0000256" key="11">
    <source>
        <dbReference type="SAM" id="Phobius"/>
    </source>
</evidence>
<dbReference type="PATRIC" id="fig|28084.5.peg.2537"/>
<dbReference type="GO" id="GO:0015421">
    <property type="term" value="F:ABC-type oligopeptide transporter activity"/>
    <property type="evidence" value="ECO:0007669"/>
    <property type="project" value="TreeGrafter"/>
</dbReference>
<dbReference type="RefSeq" id="WP_058387972.1">
    <property type="nucleotide sequence ID" value="NZ_LNXW01000013.1"/>
</dbReference>
<dbReference type="PROSITE" id="PS50893">
    <property type="entry name" value="ABC_TRANSPORTER_2"/>
    <property type="match status" value="1"/>
</dbReference>
<evidence type="ECO:0000256" key="2">
    <source>
        <dbReference type="ARBA" id="ARBA00022448"/>
    </source>
</evidence>
<keyword evidence="6" id="KW-0547">Nucleotide-binding</keyword>
<evidence type="ECO:0000256" key="10">
    <source>
        <dbReference type="ARBA" id="ARBA00023136"/>
    </source>
</evidence>
<feature type="transmembrane region" description="Helical" evidence="11">
    <location>
        <begin position="281"/>
        <end position="302"/>
    </location>
</feature>
<feature type="transmembrane region" description="Helical" evidence="11">
    <location>
        <begin position="21"/>
        <end position="44"/>
    </location>
</feature>
<gene>
    <name evidence="14" type="primary">abcT</name>
    <name evidence="14" type="ORF">Lche_2343</name>
</gene>